<accession>A0ACC2IHR0</accession>
<gene>
    <name evidence="1" type="ORF">OPT61_g3494</name>
</gene>
<reference evidence="1" key="1">
    <citation type="submission" date="2022-11" db="EMBL/GenBank/DDBJ databases">
        <title>Genome Sequence of Boeremia exigua.</title>
        <authorList>
            <person name="Buettner E."/>
        </authorList>
    </citation>
    <scope>NUCLEOTIDE SEQUENCE</scope>
    <source>
        <strain evidence="1">CU02</strain>
    </source>
</reference>
<organism evidence="1 2">
    <name type="scientific">Boeremia exigua</name>
    <dbReference type="NCBI Taxonomy" id="749465"/>
    <lineage>
        <taxon>Eukaryota</taxon>
        <taxon>Fungi</taxon>
        <taxon>Dikarya</taxon>
        <taxon>Ascomycota</taxon>
        <taxon>Pezizomycotina</taxon>
        <taxon>Dothideomycetes</taxon>
        <taxon>Pleosporomycetidae</taxon>
        <taxon>Pleosporales</taxon>
        <taxon>Pleosporineae</taxon>
        <taxon>Didymellaceae</taxon>
        <taxon>Boeremia</taxon>
    </lineage>
</organism>
<dbReference type="EMBL" id="JAPHNI010000180">
    <property type="protein sequence ID" value="KAJ8114674.1"/>
    <property type="molecule type" value="Genomic_DNA"/>
</dbReference>
<evidence type="ECO:0000313" key="2">
    <source>
        <dbReference type="Proteomes" id="UP001153331"/>
    </source>
</evidence>
<evidence type="ECO:0000313" key="1">
    <source>
        <dbReference type="EMBL" id="KAJ8114674.1"/>
    </source>
</evidence>
<proteinExistence type="predicted"/>
<dbReference type="Proteomes" id="UP001153331">
    <property type="component" value="Unassembled WGS sequence"/>
</dbReference>
<comment type="caution">
    <text evidence="1">The sequence shown here is derived from an EMBL/GenBank/DDBJ whole genome shotgun (WGS) entry which is preliminary data.</text>
</comment>
<protein>
    <submittedName>
        <fullName evidence="1">Uncharacterized protein</fullName>
    </submittedName>
</protein>
<name>A0ACC2IHR0_9PLEO</name>
<keyword evidence="2" id="KW-1185">Reference proteome</keyword>
<sequence>MKHVPAILGLVALVSASPISIRQNNSTTNSSADSFADVPVTKDLKWKTCMGGNFSCLNLEVPLDYEHPEIGNTNIAFLRYEASVQPALGDIIINPGGPGGSGVATLLKPRGWTSMLGDRYNLIGMDPRGVNNSGPNVDPLVETPATRNNYAFELNFEFDPKSPVAVKNTFVHAGAYGDYASQKLTDDVNYVNTPAVARDMLHYVELLAESQGEDKTSAKLNFFGVSYGSILGTTFAQLYPERVGRMVIDGVMEASDYYDGAWTKSVNQADDAVRAFTSQCFDAGSNCAFFANDTSPGAILQRLDTILRDIEQNPMSVAEPDLLATPTVLNHMDVRNLLLVSSYSSYANFPFLAQVLAELEQGNGTSLAVVSSKGTIQPAECDGTVPAYNIALSKFATACNDMDGRHNISSVEQFEDYIRELESVSTYLGAPWAKVMALYCRELQFSPPHVSEILLTAYKETQTSPILFVSNTIDPVTSSLEEMIKFFPGAGSFYQNAVGHGTLITKSNCTSEHMIRYVETGELPPPGLVCEPDTKVFPDAGAV</sequence>